<dbReference type="AlphaFoldDB" id="A0A8J4CSH8"/>
<evidence type="ECO:0000256" key="1">
    <source>
        <dbReference type="ARBA" id="ARBA00022723"/>
    </source>
</evidence>
<evidence type="ECO:0000256" key="5">
    <source>
        <dbReference type="SAM" id="MobiDB-lite"/>
    </source>
</evidence>
<feature type="region of interest" description="Disordered" evidence="5">
    <location>
        <begin position="396"/>
        <end position="459"/>
    </location>
</feature>
<keyword evidence="2 4" id="KW-0863">Zinc-finger</keyword>
<dbReference type="Gene3D" id="1.10.220.160">
    <property type="match status" value="1"/>
</dbReference>
<protein>
    <recommendedName>
        <fullName evidence="6">MYND-type domain-containing protein</fullName>
    </recommendedName>
</protein>
<evidence type="ECO:0000259" key="6">
    <source>
        <dbReference type="PROSITE" id="PS50865"/>
    </source>
</evidence>
<dbReference type="Proteomes" id="UP000722791">
    <property type="component" value="Unassembled WGS sequence"/>
</dbReference>
<evidence type="ECO:0000313" key="8">
    <source>
        <dbReference type="EMBL" id="GIM04319.1"/>
    </source>
</evidence>
<dbReference type="GO" id="GO:0008270">
    <property type="term" value="F:zinc ion binding"/>
    <property type="evidence" value="ECO:0007669"/>
    <property type="project" value="UniProtKB-KW"/>
</dbReference>
<gene>
    <name evidence="7" type="ORF">Vretifemale_14372</name>
    <name evidence="8" type="ORF">Vretimale_8882</name>
</gene>
<sequence>MSSGASDGITSPSILDNKVDEASVYGRHAKTCLSCGAVEEPGKKLLRCSGCLSACFCNPACQKAAWKQHKEQCTRCKKVDAYAASPLLAAMAFLPRMLNPVKMLRYEVYKRELRGRELHLHLRNPGPERDAQRFDVSGRIREGPSREQLHNMVQHDGYLEAIVVGTLYGFHYAVQQYNDRLKAETHASDGTRAAAQTVLDYITLTNRKTKITEYGIAIGSTCPDYTLVYHIGDKVRQLQDPNNHVWMYFRTERADQLYIDIGSLSYGMGLMLNIIGYLPDGTPESEIQRLTPTLGAPANVLDRSDLATMERLQAGAVTHLRKTYLADRQRIPLSNLPADEDPEGAIRGLLQQLRQAAATGPPGPAAAVETAAVMGMVAAAAVVTAAAVAVHPEVAAAGPSAGDGGGKDSPSRIRGRSGGGAASSGAPGKRGADAPAAVDGSPMTGSGSATSKGRRMPFRDGTLDKHVRRAMAHFQCAFNNTYAMLEQDTHKRYPPSLDGARSFAPWVNVAALGL</sequence>
<dbReference type="Proteomes" id="UP000747110">
    <property type="component" value="Unassembled WGS sequence"/>
</dbReference>
<accession>A0A8J4CSH8</accession>
<evidence type="ECO:0000313" key="7">
    <source>
        <dbReference type="EMBL" id="GIL85847.1"/>
    </source>
</evidence>
<evidence type="ECO:0000256" key="3">
    <source>
        <dbReference type="ARBA" id="ARBA00022833"/>
    </source>
</evidence>
<dbReference type="EMBL" id="BNCQ01000016">
    <property type="protein sequence ID" value="GIM04319.1"/>
    <property type="molecule type" value="Genomic_DNA"/>
</dbReference>
<evidence type="ECO:0000256" key="2">
    <source>
        <dbReference type="ARBA" id="ARBA00022771"/>
    </source>
</evidence>
<dbReference type="SUPFAM" id="SSF144232">
    <property type="entry name" value="HIT/MYND zinc finger-like"/>
    <property type="match status" value="1"/>
</dbReference>
<name>A0A8J4CSH8_9CHLO</name>
<dbReference type="PROSITE" id="PS50865">
    <property type="entry name" value="ZF_MYND_2"/>
    <property type="match status" value="1"/>
</dbReference>
<dbReference type="OrthoDB" id="534422at2759"/>
<comment type="caution">
    <text evidence="7">The sequence shown here is derived from an EMBL/GenBank/DDBJ whole genome shotgun (WGS) entry which is preliminary data.</text>
</comment>
<proteinExistence type="predicted"/>
<keyword evidence="1" id="KW-0479">Metal-binding</keyword>
<keyword evidence="3" id="KW-0862">Zinc</keyword>
<keyword evidence="9" id="KW-1185">Reference proteome</keyword>
<dbReference type="Pfam" id="PF01753">
    <property type="entry name" value="zf-MYND"/>
    <property type="match status" value="1"/>
</dbReference>
<dbReference type="InterPro" id="IPR002893">
    <property type="entry name" value="Znf_MYND"/>
</dbReference>
<feature type="domain" description="MYND-type" evidence="6">
    <location>
        <begin position="32"/>
        <end position="73"/>
    </location>
</feature>
<evidence type="ECO:0000313" key="9">
    <source>
        <dbReference type="Proteomes" id="UP000747110"/>
    </source>
</evidence>
<organism evidence="7 9">
    <name type="scientific">Volvox reticuliferus</name>
    <dbReference type="NCBI Taxonomy" id="1737510"/>
    <lineage>
        <taxon>Eukaryota</taxon>
        <taxon>Viridiplantae</taxon>
        <taxon>Chlorophyta</taxon>
        <taxon>core chlorophytes</taxon>
        <taxon>Chlorophyceae</taxon>
        <taxon>CS clade</taxon>
        <taxon>Chlamydomonadales</taxon>
        <taxon>Volvocaceae</taxon>
        <taxon>Volvox</taxon>
    </lineage>
</organism>
<reference evidence="7" key="1">
    <citation type="journal article" date="2021" name="Proc. Natl. Acad. Sci. U.S.A.">
        <title>Three genomes in the algal genus Volvox reveal the fate of a haploid sex-determining region after a transition to homothallism.</title>
        <authorList>
            <person name="Yamamoto K."/>
            <person name="Hamaji T."/>
            <person name="Kawai-Toyooka H."/>
            <person name="Matsuzaki R."/>
            <person name="Takahashi F."/>
            <person name="Nishimura Y."/>
            <person name="Kawachi M."/>
            <person name="Noguchi H."/>
            <person name="Minakuchi Y."/>
            <person name="Umen J.G."/>
            <person name="Toyoda A."/>
            <person name="Nozaki H."/>
        </authorList>
    </citation>
    <scope>NUCLEOTIDE SEQUENCE</scope>
    <source>
        <strain evidence="8">NIES-3785</strain>
        <strain evidence="7">NIES-3786</strain>
    </source>
</reference>
<evidence type="ECO:0000256" key="4">
    <source>
        <dbReference type="PROSITE-ProRule" id="PRU00134"/>
    </source>
</evidence>
<dbReference type="EMBL" id="BNCP01000034">
    <property type="protein sequence ID" value="GIL85847.1"/>
    <property type="molecule type" value="Genomic_DNA"/>
</dbReference>
<dbReference type="Gene3D" id="6.10.140.2220">
    <property type="match status" value="1"/>
</dbReference>